<evidence type="ECO:0000256" key="1">
    <source>
        <dbReference type="SAM" id="MobiDB-lite"/>
    </source>
</evidence>
<accession>A0A8B2NKB6</accession>
<dbReference type="SUPFAM" id="SSF53795">
    <property type="entry name" value="PEP carboxykinase-like"/>
    <property type="match status" value="1"/>
</dbReference>
<dbReference type="EMBL" id="QHHQ01000004">
    <property type="protein sequence ID" value="RAI00065.1"/>
    <property type="molecule type" value="Genomic_DNA"/>
</dbReference>
<name>A0A8B2NKB6_9HYPH</name>
<proteinExistence type="predicted"/>
<evidence type="ECO:0000313" key="3">
    <source>
        <dbReference type="Proteomes" id="UP000249590"/>
    </source>
</evidence>
<dbReference type="InterPro" id="IPR027417">
    <property type="entry name" value="P-loop_NTPase"/>
</dbReference>
<dbReference type="AlphaFoldDB" id="A0A8B2NKB6"/>
<dbReference type="InterPro" id="IPR008792">
    <property type="entry name" value="PQQD"/>
</dbReference>
<feature type="region of interest" description="Disordered" evidence="1">
    <location>
        <begin position="93"/>
        <end position="115"/>
    </location>
</feature>
<evidence type="ECO:0008006" key="4">
    <source>
        <dbReference type="Google" id="ProtNLM"/>
    </source>
</evidence>
<dbReference type="Proteomes" id="UP000249590">
    <property type="component" value="Unassembled WGS sequence"/>
</dbReference>
<gene>
    <name evidence="2" type="ORF">DLJ53_20305</name>
</gene>
<comment type="caution">
    <text evidence="2">The sequence shown here is derived from an EMBL/GenBank/DDBJ whole genome shotgun (WGS) entry which is preliminary data.</text>
</comment>
<dbReference type="Pfam" id="PF05402">
    <property type="entry name" value="PqqD"/>
    <property type="match status" value="1"/>
</dbReference>
<dbReference type="Gene3D" id="3.40.50.300">
    <property type="entry name" value="P-loop containing nucleotide triphosphate hydrolases"/>
    <property type="match status" value="1"/>
</dbReference>
<sequence>MYQGMPYFREVNQKRCLTLHPIGGSALLLDPAREAVFALDAQSAFLWCCLDDGLGEDDIVRVFADDFGVSRDEARQTVDGILASLDRLVEAGAPEPAAHSPRPDPARAVAAPDREPSPVAPVRVGLLGTVFDVTFPSSKLRESFLSAMGHLECQADGAGVEARVVEDADGYRVLVDGEVAEQCGEIAEVASQVKAALTHAAINRTDFDACVHAAVVSVGGRGVLLPAGSGSGKSCLALTLAGAGWDCLSDDLALFRLDGPTVQGVPAATCVKAAAWEAMTAIHPALETLPVHRRIDGKVIKYLSVARVDSAPEPVRAIIFPTFEAGAGAELTRLLPEEALGEFLASILAWRARLTASVVDGLIGFIEATPCYRLRYGASEDAVAVFRGLFPTATDEAGR</sequence>
<reference evidence="2 3" key="1">
    <citation type="submission" date="2018-05" db="EMBL/GenBank/DDBJ databases">
        <title>Acuticoccus sediminis sp. nov., isolated from deep-sea sediment of Indian Ocean.</title>
        <authorList>
            <person name="Liu X."/>
            <person name="Lai Q."/>
            <person name="Du Y."/>
            <person name="Sun F."/>
            <person name="Zhang X."/>
            <person name="Wang S."/>
            <person name="Shao Z."/>
        </authorList>
    </citation>
    <scope>NUCLEOTIDE SEQUENCE [LARGE SCALE GENOMIC DNA]</scope>
    <source>
        <strain evidence="2 3">PTG4-2</strain>
    </source>
</reference>
<protein>
    <recommendedName>
        <fullName evidence="4">Coenzyme PQQ synthesis protein D (PqqD)</fullName>
    </recommendedName>
</protein>
<keyword evidence="3" id="KW-1185">Reference proteome</keyword>
<evidence type="ECO:0000313" key="2">
    <source>
        <dbReference type="EMBL" id="RAI00065.1"/>
    </source>
</evidence>
<organism evidence="2 3">
    <name type="scientific">Acuticoccus sediminis</name>
    <dbReference type="NCBI Taxonomy" id="2184697"/>
    <lineage>
        <taxon>Bacteria</taxon>
        <taxon>Pseudomonadati</taxon>
        <taxon>Pseudomonadota</taxon>
        <taxon>Alphaproteobacteria</taxon>
        <taxon>Hyphomicrobiales</taxon>
        <taxon>Amorphaceae</taxon>
        <taxon>Acuticoccus</taxon>
    </lineage>
</organism>